<dbReference type="OrthoDB" id="3034343at2759"/>
<dbReference type="GO" id="GO:0008270">
    <property type="term" value="F:zinc ion binding"/>
    <property type="evidence" value="ECO:0007669"/>
    <property type="project" value="InterPro"/>
</dbReference>
<dbReference type="KEGG" id="psco:LY89DRAFT_687098"/>
<dbReference type="PROSITE" id="PS50048">
    <property type="entry name" value="ZN2_CY6_FUNGAL_2"/>
    <property type="match status" value="1"/>
</dbReference>
<keyword evidence="1" id="KW-0479">Metal-binding</keyword>
<dbReference type="EMBL" id="KQ947421">
    <property type="protein sequence ID" value="KUJ13709.1"/>
    <property type="molecule type" value="Genomic_DNA"/>
</dbReference>
<evidence type="ECO:0000256" key="3">
    <source>
        <dbReference type="SAM" id="MobiDB-lite"/>
    </source>
</evidence>
<feature type="compositionally biased region" description="Basic residues" evidence="3">
    <location>
        <begin position="11"/>
        <end position="20"/>
    </location>
</feature>
<feature type="region of interest" description="Disordered" evidence="3">
    <location>
        <begin position="1"/>
        <end position="24"/>
    </location>
</feature>
<dbReference type="InParanoid" id="A0A194X159"/>
<accession>A0A194X159</accession>
<evidence type="ECO:0000259" key="4">
    <source>
        <dbReference type="PROSITE" id="PS50048"/>
    </source>
</evidence>
<dbReference type="GO" id="GO:0005634">
    <property type="term" value="C:nucleus"/>
    <property type="evidence" value="ECO:0007669"/>
    <property type="project" value="TreeGrafter"/>
</dbReference>
<dbReference type="SMART" id="SM00906">
    <property type="entry name" value="Fungal_trans"/>
    <property type="match status" value="1"/>
</dbReference>
<organism evidence="5 6">
    <name type="scientific">Mollisia scopiformis</name>
    <name type="common">Conifer needle endophyte fungus</name>
    <name type="synonym">Phialocephala scopiformis</name>
    <dbReference type="NCBI Taxonomy" id="149040"/>
    <lineage>
        <taxon>Eukaryota</taxon>
        <taxon>Fungi</taxon>
        <taxon>Dikarya</taxon>
        <taxon>Ascomycota</taxon>
        <taxon>Pezizomycotina</taxon>
        <taxon>Leotiomycetes</taxon>
        <taxon>Helotiales</taxon>
        <taxon>Mollisiaceae</taxon>
        <taxon>Mollisia</taxon>
    </lineage>
</organism>
<dbReference type="PANTHER" id="PTHR31668">
    <property type="entry name" value="GLUCOSE TRANSPORT TRANSCRIPTION REGULATOR RGT1-RELATED-RELATED"/>
    <property type="match status" value="1"/>
</dbReference>
<dbReference type="AlphaFoldDB" id="A0A194X159"/>
<evidence type="ECO:0000256" key="1">
    <source>
        <dbReference type="ARBA" id="ARBA00022723"/>
    </source>
</evidence>
<dbReference type="GO" id="GO:0001080">
    <property type="term" value="P:nitrogen catabolite activation of transcription from RNA polymerase II promoter"/>
    <property type="evidence" value="ECO:0007669"/>
    <property type="project" value="TreeGrafter"/>
</dbReference>
<sequence length="783" mass="87988">MADRSTQARSGGRKYRSKKQRPCDSCRSRKTQCKILDGDLACELCKRLNRSCTFVLQPLRKERPTCVQGGAPKPQQHRLDNGQGAQMSSPDLDNSITTTQIPSTWQNGVHTYDLGSPSNILAIEWSSMDFSLGGFDQNQPPSTNRVTESGLEGQIVRQVEQHNGGNGAYTLESVPPIDDISPSYTNSSMERMNGDPNPDVSGDEHDLDRFIQGLWDRRESNHAFDWPHEFSIDSRRGYSNQVIGLSGESDPFLLRYHRYNINDTYPMFRLDFRNIMGDEKLQPPAENSTLGGLPLPVGYIPIQFVMTDENICQDDLETAEAMFSGCKTELEDLGLLKSLVPVDLGARLLNLYVRFVHPRFPVLSVNDFKNLEDYCCVGLPIGIQAAVFALAAPFIFLDDELSVSKGYLQLSTTELWSIAHRSYLRCTRTSHLSSLQLCLLLLQMPPRNFAVAEPPSTWALSCSALSLAESLGVNLDPSAWRLPANEMRLRKRLWWLTYVQHTWHALLLGRPSHLNDDNWAVSELTKDDFDLNEQLDEETNEYVNLQIPILIALCSLSTIAAEVLSRLFTLKAARGSPSLDAILARAQSLRARIETWRQTLPVLSAKLSTLDDDDLEQCAALRLSHLTLEILIYRALLRHLSYQTISPDEGTRELVSTIFENTYICSKLGTEIISSLKPRHFANFWPQYARYQLCYISSLILLSFAQSPTTGIAHQNKALLGKWRNTLRAQARAWPLARLATMRLDAVFWKGLSAVIHGTGPDSPAMSLLKEQDLRVSGDRVSQ</sequence>
<dbReference type="GeneID" id="28825149"/>
<dbReference type="Proteomes" id="UP000070700">
    <property type="component" value="Unassembled WGS sequence"/>
</dbReference>
<name>A0A194X159_MOLSC</name>
<dbReference type="InterPro" id="IPR001138">
    <property type="entry name" value="Zn2Cys6_DnaBD"/>
</dbReference>
<dbReference type="InterPro" id="IPR050797">
    <property type="entry name" value="Carb_Metab_Trans_Reg"/>
</dbReference>
<feature type="domain" description="Zn(2)-C6 fungal-type" evidence="4">
    <location>
        <begin position="22"/>
        <end position="54"/>
    </location>
</feature>
<gene>
    <name evidence="5" type="ORF">LY89DRAFT_687098</name>
</gene>
<dbReference type="GO" id="GO:0003677">
    <property type="term" value="F:DNA binding"/>
    <property type="evidence" value="ECO:0007669"/>
    <property type="project" value="InterPro"/>
</dbReference>
<dbReference type="InterPro" id="IPR036864">
    <property type="entry name" value="Zn2-C6_fun-type_DNA-bd_sf"/>
</dbReference>
<dbReference type="SUPFAM" id="SSF57701">
    <property type="entry name" value="Zn2/Cys6 DNA-binding domain"/>
    <property type="match status" value="1"/>
</dbReference>
<protein>
    <recommendedName>
        <fullName evidence="4">Zn(2)-C6 fungal-type domain-containing protein</fullName>
    </recommendedName>
</protein>
<dbReference type="PROSITE" id="PS00463">
    <property type="entry name" value="ZN2_CY6_FUNGAL_1"/>
    <property type="match status" value="1"/>
</dbReference>
<feature type="region of interest" description="Disordered" evidence="3">
    <location>
        <begin position="66"/>
        <end position="89"/>
    </location>
</feature>
<evidence type="ECO:0000256" key="2">
    <source>
        <dbReference type="ARBA" id="ARBA00023242"/>
    </source>
</evidence>
<dbReference type="CDD" id="cd12148">
    <property type="entry name" value="fungal_TF_MHR"/>
    <property type="match status" value="1"/>
</dbReference>
<keyword evidence="2" id="KW-0539">Nucleus</keyword>
<dbReference type="InterPro" id="IPR007219">
    <property type="entry name" value="XnlR_reg_dom"/>
</dbReference>
<dbReference type="SMART" id="SM00066">
    <property type="entry name" value="GAL4"/>
    <property type="match status" value="1"/>
</dbReference>
<dbReference type="PANTHER" id="PTHR31668:SF4">
    <property type="entry name" value="TRANSCRIPTIONAL ACTIVATOR PROTEIN DAL81"/>
    <property type="match status" value="1"/>
</dbReference>
<evidence type="ECO:0000313" key="5">
    <source>
        <dbReference type="EMBL" id="KUJ13709.1"/>
    </source>
</evidence>
<dbReference type="GO" id="GO:0006351">
    <property type="term" value="P:DNA-templated transcription"/>
    <property type="evidence" value="ECO:0007669"/>
    <property type="project" value="InterPro"/>
</dbReference>
<evidence type="ECO:0000313" key="6">
    <source>
        <dbReference type="Proteomes" id="UP000070700"/>
    </source>
</evidence>
<dbReference type="CDD" id="cd00067">
    <property type="entry name" value="GAL4"/>
    <property type="match status" value="1"/>
</dbReference>
<reference evidence="5 6" key="1">
    <citation type="submission" date="2015-10" db="EMBL/GenBank/DDBJ databases">
        <title>Full genome of DAOMC 229536 Phialocephala scopiformis, a fungal endophyte of spruce producing the potent anti-insectan compound rugulosin.</title>
        <authorList>
            <consortium name="DOE Joint Genome Institute"/>
            <person name="Walker A.K."/>
            <person name="Frasz S.L."/>
            <person name="Seifert K.A."/>
            <person name="Miller J.D."/>
            <person name="Mondo S.J."/>
            <person name="Labutti K."/>
            <person name="Lipzen A."/>
            <person name="Dockter R."/>
            <person name="Kennedy M."/>
            <person name="Grigoriev I.V."/>
            <person name="Spatafora J.W."/>
        </authorList>
    </citation>
    <scope>NUCLEOTIDE SEQUENCE [LARGE SCALE GENOMIC DNA]</scope>
    <source>
        <strain evidence="5 6">CBS 120377</strain>
    </source>
</reference>
<keyword evidence="6" id="KW-1185">Reference proteome</keyword>
<proteinExistence type="predicted"/>
<dbReference type="Pfam" id="PF04082">
    <property type="entry name" value="Fungal_trans"/>
    <property type="match status" value="1"/>
</dbReference>
<dbReference type="GO" id="GO:0000981">
    <property type="term" value="F:DNA-binding transcription factor activity, RNA polymerase II-specific"/>
    <property type="evidence" value="ECO:0007669"/>
    <property type="project" value="InterPro"/>
</dbReference>
<dbReference type="RefSeq" id="XP_018068064.1">
    <property type="nucleotide sequence ID" value="XM_018215423.1"/>
</dbReference>